<feature type="region of interest" description="Disordered" evidence="1">
    <location>
        <begin position="1"/>
        <end position="21"/>
    </location>
</feature>
<name>A0A853BKJ4_9ACTN</name>
<dbReference type="AlphaFoldDB" id="A0A853BKJ4"/>
<dbReference type="Proteomes" id="UP000575985">
    <property type="component" value="Unassembled WGS sequence"/>
</dbReference>
<organism evidence="2 3">
    <name type="scientific">Streptomonospora nanhaiensis</name>
    <dbReference type="NCBI Taxonomy" id="1323731"/>
    <lineage>
        <taxon>Bacteria</taxon>
        <taxon>Bacillati</taxon>
        <taxon>Actinomycetota</taxon>
        <taxon>Actinomycetes</taxon>
        <taxon>Streptosporangiales</taxon>
        <taxon>Nocardiopsidaceae</taxon>
        <taxon>Streptomonospora</taxon>
    </lineage>
</organism>
<accession>A0A853BKJ4</accession>
<evidence type="ECO:0000313" key="3">
    <source>
        <dbReference type="Proteomes" id="UP000575985"/>
    </source>
</evidence>
<dbReference type="EMBL" id="JACCFO010000001">
    <property type="protein sequence ID" value="NYI95245.1"/>
    <property type="molecule type" value="Genomic_DNA"/>
</dbReference>
<proteinExistence type="predicted"/>
<gene>
    <name evidence="2" type="ORF">HNR12_001522</name>
</gene>
<protein>
    <submittedName>
        <fullName evidence="2">Uncharacterized protein</fullName>
    </submittedName>
</protein>
<keyword evidence="3" id="KW-1185">Reference proteome</keyword>
<feature type="compositionally biased region" description="Pro residues" evidence="1">
    <location>
        <begin position="1"/>
        <end position="10"/>
    </location>
</feature>
<sequence>MAPAAVPPRTPTTSASREGAARFPGLLDLVAAWTPEEP</sequence>
<evidence type="ECO:0000313" key="2">
    <source>
        <dbReference type="EMBL" id="NYI95245.1"/>
    </source>
</evidence>
<comment type="caution">
    <text evidence="2">The sequence shown here is derived from an EMBL/GenBank/DDBJ whole genome shotgun (WGS) entry which is preliminary data.</text>
</comment>
<reference evidence="2 3" key="1">
    <citation type="submission" date="2020-07" db="EMBL/GenBank/DDBJ databases">
        <title>Sequencing the genomes of 1000 actinobacteria strains.</title>
        <authorList>
            <person name="Klenk H.-P."/>
        </authorList>
    </citation>
    <scope>NUCLEOTIDE SEQUENCE [LARGE SCALE GENOMIC DNA]</scope>
    <source>
        <strain evidence="2 3">DSM 45927</strain>
    </source>
</reference>
<evidence type="ECO:0000256" key="1">
    <source>
        <dbReference type="SAM" id="MobiDB-lite"/>
    </source>
</evidence>